<comment type="caution">
    <text evidence="1">The sequence shown here is derived from an EMBL/GenBank/DDBJ whole genome shotgun (WGS) entry which is preliminary data.</text>
</comment>
<gene>
    <name evidence="1" type="ORF">B296_00047804</name>
</gene>
<dbReference type="AlphaFoldDB" id="A0A426YCQ0"/>
<proteinExistence type="predicted"/>
<evidence type="ECO:0000313" key="2">
    <source>
        <dbReference type="Proteomes" id="UP000287651"/>
    </source>
</evidence>
<sequence length="261" mass="28293">MQLFHPQPSENPIRVTQEATLAIHVDEMVADERILIQARDDHVSVELPHDAQGFRRRAVFDDGNEAFRIDQAAEMALEDEVPDRVLDAAGGDKGLDRRGPLRGGILRGIGPCALVHPRSSWDGVGARLDGWIPRTPSRGLAVGVVELGSGGGTSGAYIVSVVDHPYLTILLPLWLTMPSYPSTTPVVLTVRHAYVGKGCRPYLCQVGRTTAGAPHTCIRLASRVGSATLVGQLSEGTRTWRPGQHLSYHSPPRKDLLEVPD</sequence>
<dbReference type="EMBL" id="AMZH03013311">
    <property type="protein sequence ID" value="RRT49498.1"/>
    <property type="molecule type" value="Genomic_DNA"/>
</dbReference>
<dbReference type="Proteomes" id="UP000287651">
    <property type="component" value="Unassembled WGS sequence"/>
</dbReference>
<protein>
    <submittedName>
        <fullName evidence="1">Uncharacterized protein</fullName>
    </submittedName>
</protein>
<reference evidence="1 2" key="1">
    <citation type="journal article" date="2014" name="Agronomy (Basel)">
        <title>A Draft Genome Sequence for Ensete ventricosum, the Drought-Tolerant Tree Against Hunger.</title>
        <authorList>
            <person name="Harrison J."/>
            <person name="Moore K.A."/>
            <person name="Paszkiewicz K."/>
            <person name="Jones T."/>
            <person name="Grant M."/>
            <person name="Ambacheew D."/>
            <person name="Muzemil S."/>
            <person name="Studholme D.J."/>
        </authorList>
    </citation>
    <scope>NUCLEOTIDE SEQUENCE [LARGE SCALE GENOMIC DNA]</scope>
</reference>
<organism evidence="1 2">
    <name type="scientific">Ensete ventricosum</name>
    <name type="common">Abyssinian banana</name>
    <name type="synonym">Musa ensete</name>
    <dbReference type="NCBI Taxonomy" id="4639"/>
    <lineage>
        <taxon>Eukaryota</taxon>
        <taxon>Viridiplantae</taxon>
        <taxon>Streptophyta</taxon>
        <taxon>Embryophyta</taxon>
        <taxon>Tracheophyta</taxon>
        <taxon>Spermatophyta</taxon>
        <taxon>Magnoliopsida</taxon>
        <taxon>Liliopsida</taxon>
        <taxon>Zingiberales</taxon>
        <taxon>Musaceae</taxon>
        <taxon>Ensete</taxon>
    </lineage>
</organism>
<evidence type="ECO:0000313" key="1">
    <source>
        <dbReference type="EMBL" id="RRT49498.1"/>
    </source>
</evidence>
<accession>A0A426YCQ0</accession>
<name>A0A426YCQ0_ENSVE</name>